<dbReference type="InterPro" id="IPR053521">
    <property type="entry name" value="McjB-like"/>
</dbReference>
<dbReference type="NCBIfam" id="NF033537">
    <property type="entry name" value="lasso_biosyn_B2"/>
    <property type="match status" value="1"/>
</dbReference>
<evidence type="ECO:0000313" key="2">
    <source>
        <dbReference type="EMBL" id="MXO88417.1"/>
    </source>
</evidence>
<name>A0A844ZNK8_9SPHN</name>
<dbReference type="AlphaFoldDB" id="A0A844ZNK8"/>
<dbReference type="RefSeq" id="WP_237437426.1">
    <property type="nucleotide sequence ID" value="NZ_BAAAFP010000001.1"/>
</dbReference>
<proteinExistence type="predicted"/>
<evidence type="ECO:0000259" key="1">
    <source>
        <dbReference type="Pfam" id="PF13471"/>
    </source>
</evidence>
<protein>
    <submittedName>
        <fullName evidence="2">Lasso peptide biosynthesis B2 protein</fullName>
    </submittedName>
</protein>
<sequence length="143" mass="15151">MLAIRALMELARARLRLVRLEAGDIHLYNRIAARSGRAAGKALAGDAAQVDLVARAVPGVARHIPWRSDCLIQAIAAQRLLTARGIATAIVIGVDRPAETGFAAHAWLEYGDRTVTGGDVSAFTTLLETSPESGPESGPESRE</sequence>
<gene>
    <name evidence="2" type="ORF">GRI32_06655</name>
</gene>
<dbReference type="InterPro" id="IPR032708">
    <property type="entry name" value="McjB_C"/>
</dbReference>
<comment type="caution">
    <text evidence="2">The sequence shown here is derived from an EMBL/GenBank/DDBJ whole genome shotgun (WGS) entry which is preliminary data.</text>
</comment>
<dbReference type="EMBL" id="WTYY01000003">
    <property type="protein sequence ID" value="MXO88417.1"/>
    <property type="molecule type" value="Genomic_DNA"/>
</dbReference>
<dbReference type="Proteomes" id="UP000435243">
    <property type="component" value="Unassembled WGS sequence"/>
</dbReference>
<evidence type="ECO:0000313" key="3">
    <source>
        <dbReference type="Proteomes" id="UP000435243"/>
    </source>
</evidence>
<organism evidence="2 3">
    <name type="scientific">Alteraurantiacibacter aestuarii</name>
    <dbReference type="NCBI Taxonomy" id="650004"/>
    <lineage>
        <taxon>Bacteria</taxon>
        <taxon>Pseudomonadati</taxon>
        <taxon>Pseudomonadota</taxon>
        <taxon>Alphaproteobacteria</taxon>
        <taxon>Sphingomonadales</taxon>
        <taxon>Erythrobacteraceae</taxon>
        <taxon>Alteraurantiacibacter</taxon>
    </lineage>
</organism>
<reference evidence="2 3" key="1">
    <citation type="submission" date="2019-12" db="EMBL/GenBank/DDBJ databases">
        <title>Genomic-based taxomic classification of the family Erythrobacteraceae.</title>
        <authorList>
            <person name="Xu L."/>
        </authorList>
    </citation>
    <scope>NUCLEOTIDE SEQUENCE [LARGE SCALE GENOMIC DNA]</scope>
    <source>
        <strain evidence="2 3">JCM 16339</strain>
    </source>
</reference>
<accession>A0A844ZNK8</accession>
<dbReference type="Pfam" id="PF13471">
    <property type="entry name" value="Transglut_core3"/>
    <property type="match status" value="1"/>
</dbReference>
<keyword evidence="3" id="KW-1185">Reference proteome</keyword>
<feature type="domain" description="Microcin J25-processing protein McjB C-terminal" evidence="1">
    <location>
        <begin position="33"/>
        <end position="127"/>
    </location>
</feature>